<name>A0A644U297_9ZZZZ</name>
<proteinExistence type="predicted"/>
<organism evidence="1">
    <name type="scientific">bioreactor metagenome</name>
    <dbReference type="NCBI Taxonomy" id="1076179"/>
    <lineage>
        <taxon>unclassified sequences</taxon>
        <taxon>metagenomes</taxon>
        <taxon>ecological metagenomes</taxon>
    </lineage>
</organism>
<dbReference type="Gene3D" id="3.30.870.10">
    <property type="entry name" value="Endonuclease Chain A"/>
    <property type="match status" value="1"/>
</dbReference>
<protein>
    <recommendedName>
        <fullName evidence="2">Phospholipase D-like domain-containing protein</fullName>
    </recommendedName>
</protein>
<reference evidence="1" key="1">
    <citation type="submission" date="2019-08" db="EMBL/GenBank/DDBJ databases">
        <authorList>
            <person name="Kucharzyk K."/>
            <person name="Murdoch R.W."/>
            <person name="Higgins S."/>
            <person name="Loffler F."/>
        </authorList>
    </citation>
    <scope>NUCLEOTIDE SEQUENCE</scope>
</reference>
<dbReference type="AlphaFoldDB" id="A0A644U297"/>
<gene>
    <name evidence="1" type="ORF">SDC9_17790</name>
</gene>
<sequence>MGLNDLDMKHKYDSDVDNIINDFYIPVLSESCKYYRLSGFFSSSVLAVVARGMENFIKNDGKMYLICSALLPEKDIKVIEENVKNNSNVLENYLIKSLDDIEKGFVEDHVSALAWMLEKGNLKIKIAIVSDKGAGMFHQKVGILEDIEKNSISFSGSNNETASGLLYNIEDFKVFRNWEKGEKDYFEDDHDAFCKYWNDLGKQTKVLDLPDAVAQEQEATPTKVDIRLVKRNNSKAVRHGNVVYMKWLTFKNFGASGSQIINAKVIIKNLKYKLWKVYNKKLNYKFAKNNIKFKLNLKSNGVFKLKLKVYRPIK</sequence>
<dbReference type="CDD" id="cd09179">
    <property type="entry name" value="PLDc_N_DEXD_a"/>
    <property type="match status" value="1"/>
</dbReference>
<dbReference type="EMBL" id="VSSQ01000063">
    <property type="protein sequence ID" value="MPL72011.1"/>
    <property type="molecule type" value="Genomic_DNA"/>
</dbReference>
<evidence type="ECO:0000313" key="1">
    <source>
        <dbReference type="EMBL" id="MPL72011.1"/>
    </source>
</evidence>
<evidence type="ECO:0008006" key="2">
    <source>
        <dbReference type="Google" id="ProtNLM"/>
    </source>
</evidence>
<comment type="caution">
    <text evidence="1">The sequence shown here is derived from an EMBL/GenBank/DDBJ whole genome shotgun (WGS) entry which is preliminary data.</text>
</comment>
<accession>A0A644U297</accession>